<dbReference type="InterPro" id="IPR006115">
    <property type="entry name" value="6PGDH_NADP-bd"/>
</dbReference>
<evidence type="ECO:0000259" key="5">
    <source>
        <dbReference type="Pfam" id="PF14833"/>
    </source>
</evidence>
<comment type="caution">
    <text evidence="6">The sequence shown here is derived from an EMBL/GenBank/DDBJ whole genome shotgun (WGS) entry which is preliminary data.</text>
</comment>
<dbReference type="GO" id="GO:0050661">
    <property type="term" value="F:NADP binding"/>
    <property type="evidence" value="ECO:0007669"/>
    <property type="project" value="InterPro"/>
</dbReference>
<evidence type="ECO:0000256" key="3">
    <source>
        <dbReference type="PIRSR" id="PIRSR000103-1"/>
    </source>
</evidence>
<protein>
    <submittedName>
        <fullName evidence="6">3-hydroxyisobutyrate dehydrogenase</fullName>
        <ecNumber evidence="6">1.1.1.31</ecNumber>
    </submittedName>
</protein>
<gene>
    <name evidence="6" type="ORF">FHS87_004483</name>
</gene>
<dbReference type="RefSeq" id="WP_184521675.1">
    <property type="nucleotide sequence ID" value="NZ_JACIJD010000041.1"/>
</dbReference>
<keyword evidence="7" id="KW-1185">Reference proteome</keyword>
<dbReference type="Proteomes" id="UP000580654">
    <property type="component" value="Unassembled WGS sequence"/>
</dbReference>
<evidence type="ECO:0000256" key="2">
    <source>
        <dbReference type="ARBA" id="ARBA00023027"/>
    </source>
</evidence>
<feature type="domain" description="6-phosphogluconate dehydrogenase NADP-binding" evidence="4">
    <location>
        <begin position="5"/>
        <end position="166"/>
    </location>
</feature>
<dbReference type="AlphaFoldDB" id="A0A840YM90"/>
<evidence type="ECO:0000256" key="1">
    <source>
        <dbReference type="ARBA" id="ARBA00023002"/>
    </source>
</evidence>
<dbReference type="SUPFAM" id="SSF48179">
    <property type="entry name" value="6-phosphogluconate dehydrogenase C-terminal domain-like"/>
    <property type="match status" value="1"/>
</dbReference>
<dbReference type="SUPFAM" id="SSF51735">
    <property type="entry name" value="NAD(P)-binding Rossmann-fold domains"/>
    <property type="match status" value="1"/>
</dbReference>
<proteinExistence type="predicted"/>
<dbReference type="EC" id="1.1.1.31" evidence="6"/>
<dbReference type="InterPro" id="IPR036291">
    <property type="entry name" value="NAD(P)-bd_dom_sf"/>
</dbReference>
<evidence type="ECO:0000313" key="7">
    <source>
        <dbReference type="Proteomes" id="UP000580654"/>
    </source>
</evidence>
<dbReference type="InterPro" id="IPR015815">
    <property type="entry name" value="HIBADH-related"/>
</dbReference>
<dbReference type="PANTHER" id="PTHR43060">
    <property type="entry name" value="3-HYDROXYISOBUTYRATE DEHYDROGENASE-LIKE 1, MITOCHONDRIAL-RELATED"/>
    <property type="match status" value="1"/>
</dbReference>
<organism evidence="6 7">
    <name type="scientific">Muricoccus pecuniae</name>
    <dbReference type="NCBI Taxonomy" id="693023"/>
    <lineage>
        <taxon>Bacteria</taxon>
        <taxon>Pseudomonadati</taxon>
        <taxon>Pseudomonadota</taxon>
        <taxon>Alphaproteobacteria</taxon>
        <taxon>Acetobacterales</taxon>
        <taxon>Roseomonadaceae</taxon>
        <taxon>Muricoccus</taxon>
    </lineage>
</organism>
<name>A0A840YM90_9PROT</name>
<dbReference type="EMBL" id="JACIJD010000041">
    <property type="protein sequence ID" value="MBB5696412.1"/>
    <property type="molecule type" value="Genomic_DNA"/>
</dbReference>
<dbReference type="GO" id="GO:0051287">
    <property type="term" value="F:NAD binding"/>
    <property type="evidence" value="ECO:0007669"/>
    <property type="project" value="InterPro"/>
</dbReference>
<dbReference type="Pfam" id="PF03446">
    <property type="entry name" value="NAD_binding_2"/>
    <property type="match status" value="1"/>
</dbReference>
<dbReference type="InterPro" id="IPR013328">
    <property type="entry name" value="6PGD_dom2"/>
</dbReference>
<reference evidence="6 7" key="1">
    <citation type="submission" date="2020-08" db="EMBL/GenBank/DDBJ databases">
        <title>Genomic Encyclopedia of Type Strains, Phase IV (KMG-IV): sequencing the most valuable type-strain genomes for metagenomic binning, comparative biology and taxonomic classification.</title>
        <authorList>
            <person name="Goeker M."/>
        </authorList>
    </citation>
    <scope>NUCLEOTIDE SEQUENCE [LARGE SCALE GENOMIC DNA]</scope>
    <source>
        <strain evidence="6 7">DSM 25622</strain>
    </source>
</reference>
<dbReference type="Pfam" id="PF14833">
    <property type="entry name" value="NAD_binding_11"/>
    <property type="match status" value="1"/>
</dbReference>
<keyword evidence="2" id="KW-0520">NAD</keyword>
<dbReference type="GO" id="GO:0008442">
    <property type="term" value="F:3-hydroxyisobutyrate dehydrogenase activity"/>
    <property type="evidence" value="ECO:0007669"/>
    <property type="project" value="UniProtKB-EC"/>
</dbReference>
<feature type="domain" description="3-hydroxyisobutyrate dehydrogenase-like NAD-binding" evidence="5">
    <location>
        <begin position="169"/>
        <end position="290"/>
    </location>
</feature>
<dbReference type="InterPro" id="IPR029154">
    <property type="entry name" value="HIBADH-like_NADP-bd"/>
</dbReference>
<dbReference type="Gene3D" id="1.10.1040.10">
    <property type="entry name" value="N-(1-d-carboxylethyl)-l-norvaline Dehydrogenase, domain 2"/>
    <property type="match status" value="1"/>
</dbReference>
<keyword evidence="1 6" id="KW-0560">Oxidoreductase</keyword>
<evidence type="ECO:0000313" key="6">
    <source>
        <dbReference type="EMBL" id="MBB5696412.1"/>
    </source>
</evidence>
<dbReference type="InterPro" id="IPR008927">
    <property type="entry name" value="6-PGluconate_DH-like_C_sf"/>
</dbReference>
<evidence type="ECO:0000259" key="4">
    <source>
        <dbReference type="Pfam" id="PF03446"/>
    </source>
</evidence>
<dbReference type="PANTHER" id="PTHR43060:SF15">
    <property type="entry name" value="3-HYDROXYISOBUTYRATE DEHYDROGENASE-LIKE 1, MITOCHONDRIAL-RELATED"/>
    <property type="match status" value="1"/>
</dbReference>
<accession>A0A840YM90</accession>
<sequence length="294" mass="30594">MPEPRIGFLGIGIMGEAMVLRLLERGHPVTAWNLEPERLERVVPHGAVAAPTPAAVAAASDVVILCVLHTEAVARCVFGPDGIASAGPAAGKVLLDHSTADPAATREMAARLRAETGMGWVDAPVSGGPQAARAGTLTIMMGGDPNEISALDPVLRDLGTNVTRMGLVGAGQTTKVLNQAIVGTGFVLMAEALAMAEAAGLDAGALPAGLAGGHADGSLLQKIYAQMQRRDFEPPTSYARQLLKDLKAVKAFAHDLDLELPLVETAVARFADYVARGNEMVDSASVIRLYRPDP</sequence>
<dbReference type="Gene3D" id="3.40.50.720">
    <property type="entry name" value="NAD(P)-binding Rossmann-like Domain"/>
    <property type="match status" value="1"/>
</dbReference>
<dbReference type="PIRSF" id="PIRSF000103">
    <property type="entry name" value="HIBADH"/>
    <property type="match status" value="1"/>
</dbReference>
<feature type="active site" evidence="3">
    <location>
        <position position="175"/>
    </location>
</feature>